<dbReference type="Proteomes" id="UP001148662">
    <property type="component" value="Unassembled WGS sequence"/>
</dbReference>
<gene>
    <name evidence="1" type="ORF">NM688_g3118</name>
</gene>
<dbReference type="EMBL" id="JANHOG010000431">
    <property type="protein sequence ID" value="KAJ3554425.1"/>
    <property type="molecule type" value="Genomic_DNA"/>
</dbReference>
<protein>
    <submittedName>
        <fullName evidence="1">Uncharacterized protein</fullName>
    </submittedName>
</protein>
<evidence type="ECO:0000313" key="2">
    <source>
        <dbReference type="Proteomes" id="UP001148662"/>
    </source>
</evidence>
<comment type="caution">
    <text evidence="1">The sequence shown here is derived from an EMBL/GenBank/DDBJ whole genome shotgun (WGS) entry which is preliminary data.</text>
</comment>
<proteinExistence type="predicted"/>
<keyword evidence="2" id="KW-1185">Reference proteome</keyword>
<accession>A0ACC1T6K8</accession>
<reference evidence="1" key="1">
    <citation type="submission" date="2022-07" db="EMBL/GenBank/DDBJ databases">
        <title>Genome Sequence of Phlebia brevispora.</title>
        <authorList>
            <person name="Buettner E."/>
        </authorList>
    </citation>
    <scope>NUCLEOTIDE SEQUENCE</scope>
    <source>
        <strain evidence="1">MPL23</strain>
    </source>
</reference>
<evidence type="ECO:0000313" key="1">
    <source>
        <dbReference type="EMBL" id="KAJ3554425.1"/>
    </source>
</evidence>
<organism evidence="1 2">
    <name type="scientific">Phlebia brevispora</name>
    <dbReference type="NCBI Taxonomy" id="194682"/>
    <lineage>
        <taxon>Eukaryota</taxon>
        <taxon>Fungi</taxon>
        <taxon>Dikarya</taxon>
        <taxon>Basidiomycota</taxon>
        <taxon>Agaricomycotina</taxon>
        <taxon>Agaricomycetes</taxon>
        <taxon>Polyporales</taxon>
        <taxon>Meruliaceae</taxon>
        <taxon>Phlebia</taxon>
    </lineage>
</organism>
<name>A0ACC1T6K8_9APHY</name>
<sequence>MDCSDFFSQNTDISGIGVRIALYLQVVFLFVQVVLSPEEAGNAFWTLTSMLLGLTIAAIVAAAQQSLSFYNATIVLNLAWMISIPLTMIFIFFSRALRKPESQDWDTKLQYVLLRVVFPLIIILVNIFTAYVWITAYNFGPDAECTPSVKTYFSFWVIKFSFRAIRIIAILFYVVLGALDLVGILWLRYFWDEVLYDKFVNSGSSTLTPAMVTSWMSSTMLLSLLYWIPSIELTLKQSLQGSAATGSQWGFGQILALIAILPSIMSIFFTLVEKCSCCGSRDHGPRGGGTIGQQQAYETKDDGVRGQQLSSASQGRGMYRQQYAYGEGNEMFDGRVAGLPYR</sequence>